<comment type="caution">
    <text evidence="1">The sequence shown here is derived from an EMBL/GenBank/DDBJ whole genome shotgun (WGS) entry which is preliminary data.</text>
</comment>
<evidence type="ECO:0000313" key="1">
    <source>
        <dbReference type="EMBL" id="ORM27076.1"/>
    </source>
</evidence>
<protein>
    <submittedName>
        <fullName evidence="1">Uncharacterized protein</fullName>
    </submittedName>
</protein>
<dbReference type="AlphaFoldDB" id="A0AAE3BRW6"/>
<evidence type="ECO:0000313" key="2">
    <source>
        <dbReference type="Proteomes" id="UP000193518"/>
    </source>
</evidence>
<sequence>MTVVEVSAGTGGAAWSDLMTQYSDRCECAARIAYAMSCLCAGAFSPGVVAERRRLGDAADSGARDIGP</sequence>
<accession>A0AAE3BRW6</accession>
<gene>
    <name evidence="1" type="ORF">A5N68_11315</name>
</gene>
<dbReference type="EMBL" id="LWIC01000004">
    <property type="protein sequence ID" value="ORM27076.1"/>
    <property type="molecule type" value="Genomic_DNA"/>
</dbReference>
<dbReference type="Proteomes" id="UP000193518">
    <property type="component" value="Unassembled WGS sequence"/>
</dbReference>
<reference evidence="1 2" key="1">
    <citation type="journal article" date="2016" name="Genome Biol. Evol.">
        <title>Pangenome and Phylogenomic Analysis of the Pathogenic Actinobacterium Rhodococcus equi.</title>
        <authorList>
            <person name="Anastasi E."/>
            <person name="MacArthur I."/>
            <person name="Scortti M."/>
            <person name="Alvarez S."/>
            <person name="Giguere S."/>
            <person name="Vazquez-Boland J.A."/>
        </authorList>
    </citation>
    <scope>NUCLEOTIDE SEQUENCE [LARGE SCALE GENOMIC DNA]</scope>
    <source>
        <strain evidence="1 2">PAM1271</strain>
    </source>
</reference>
<name>A0AAE3BRW6_RHOHA</name>
<proteinExistence type="predicted"/>
<organism evidence="1 2">
    <name type="scientific">Rhodococcus hoagii</name>
    <name type="common">Corynebacterium equii</name>
    <dbReference type="NCBI Taxonomy" id="43767"/>
    <lineage>
        <taxon>Bacteria</taxon>
        <taxon>Bacillati</taxon>
        <taxon>Actinomycetota</taxon>
        <taxon>Actinomycetes</taxon>
        <taxon>Mycobacteriales</taxon>
        <taxon>Nocardiaceae</taxon>
        <taxon>Prescottella</taxon>
    </lineage>
</organism>